<keyword evidence="4" id="KW-0687">Ribonucleoprotein</keyword>
<feature type="domain" description="Nop" evidence="3">
    <location>
        <begin position="165"/>
        <end position="280"/>
    </location>
</feature>
<proteinExistence type="inferred from homology"/>
<organism evidence="4">
    <name type="scientific">mine drainage metagenome</name>
    <dbReference type="NCBI Taxonomy" id="410659"/>
    <lineage>
        <taxon>unclassified sequences</taxon>
        <taxon>metagenomes</taxon>
        <taxon>ecological metagenomes</taxon>
    </lineage>
</organism>
<dbReference type="GO" id="GO:0031428">
    <property type="term" value="C:box C/D methylation guide snoRNP complex"/>
    <property type="evidence" value="ECO:0007669"/>
    <property type="project" value="InterPro"/>
</dbReference>
<protein>
    <submittedName>
        <fullName evidence="4">C/D box methylation guide ribonucleoprotein complex subunit</fullName>
    </submittedName>
</protein>
<dbReference type="InterPro" id="IPR042239">
    <property type="entry name" value="Nop_C"/>
</dbReference>
<comment type="caution">
    <text evidence="4">The sequence shown here is derived from an EMBL/GenBank/DDBJ whole genome shotgun (WGS) entry which is preliminary data.</text>
</comment>
<comment type="similarity">
    <text evidence="1">Belongs to the NOP5/NOP56 family.</text>
</comment>
<dbReference type="InterPro" id="IPR012976">
    <property type="entry name" value="NOSIC"/>
</dbReference>
<reference evidence="4" key="2">
    <citation type="journal article" date="2014" name="ISME J.">
        <title>Microbial stratification in low pH oxic and suboxic macroscopic growths along an acid mine drainage.</title>
        <authorList>
            <person name="Mendez-Garcia C."/>
            <person name="Mesa V."/>
            <person name="Sprenger R.R."/>
            <person name="Richter M."/>
            <person name="Diez M.S."/>
            <person name="Solano J."/>
            <person name="Bargiela R."/>
            <person name="Golyshina O.V."/>
            <person name="Manteca A."/>
            <person name="Ramos J.L."/>
            <person name="Gallego J.R."/>
            <person name="Llorente I."/>
            <person name="Martins Dos Santos V.A."/>
            <person name="Jensen O.N."/>
            <person name="Pelaez A.I."/>
            <person name="Sanchez J."/>
            <person name="Ferrer M."/>
        </authorList>
    </citation>
    <scope>NUCLEOTIDE SEQUENCE</scope>
</reference>
<dbReference type="Gene3D" id="1.10.287.4070">
    <property type="match status" value="1"/>
</dbReference>
<dbReference type="InterPro" id="IPR045056">
    <property type="entry name" value="Nop56/Nop58"/>
</dbReference>
<reference evidence="4" key="1">
    <citation type="submission" date="2013-08" db="EMBL/GenBank/DDBJ databases">
        <authorList>
            <person name="Mendez C."/>
            <person name="Richter M."/>
            <person name="Ferrer M."/>
            <person name="Sanchez J."/>
        </authorList>
    </citation>
    <scope>NUCLEOTIDE SEQUENCE</scope>
</reference>
<evidence type="ECO:0000259" key="3">
    <source>
        <dbReference type="PROSITE" id="PS51358"/>
    </source>
</evidence>
<name>T0ZZG0_9ZZZZ</name>
<gene>
    <name evidence="4" type="ORF">B2A_07456</name>
</gene>
<dbReference type="PROSITE" id="PS51358">
    <property type="entry name" value="NOP"/>
    <property type="match status" value="1"/>
</dbReference>
<evidence type="ECO:0000256" key="2">
    <source>
        <dbReference type="SAM" id="MobiDB-lite"/>
    </source>
</evidence>
<feature type="compositionally biased region" description="Basic and acidic residues" evidence="2">
    <location>
        <begin position="276"/>
        <end position="297"/>
    </location>
</feature>
<sequence>MLLGVILNDDETAIGLQGNENNMLHEALINQVKGQIKEKYSNEEFALMQAINAYLDMSKGYNLVFERLSEWFGLYVPEIKVTNPGSLVELVGMLSEHDMSEDRLNKAMGDPESAHAALEKLKNSSGRELGEGESKAISSFSAYLRLTQDTLDELSEYIKATATVLMPNSVHLTDDKIMAEMLSRAGSLEKMATMPASTIQLLGAEKALFKHIKFGSKPPKYGILFKLPAISSASKDTRGRIARIYATKLAIALKADFYSKRFIADKLKVDLDKAVDRVKSSPPREKPARPAFEDRGRSNARKGGPRWGGRSRDGRNTQNKPSWKRHEQGGNRSRHDNRGKHPNRV</sequence>
<dbReference type="GO" id="GO:0030515">
    <property type="term" value="F:snoRNA binding"/>
    <property type="evidence" value="ECO:0007669"/>
    <property type="project" value="InterPro"/>
</dbReference>
<dbReference type="PANTHER" id="PTHR10894:SF0">
    <property type="entry name" value="NUCLEOLAR PROTEIN 56"/>
    <property type="match status" value="1"/>
</dbReference>
<dbReference type="InterPro" id="IPR002687">
    <property type="entry name" value="Nop_dom"/>
</dbReference>
<evidence type="ECO:0000256" key="1">
    <source>
        <dbReference type="ARBA" id="ARBA00009211"/>
    </source>
</evidence>
<feature type="region of interest" description="Disordered" evidence="2">
    <location>
        <begin position="276"/>
        <end position="345"/>
    </location>
</feature>
<dbReference type="AlphaFoldDB" id="T0ZZG0"/>
<dbReference type="GO" id="GO:0032040">
    <property type="term" value="C:small-subunit processome"/>
    <property type="evidence" value="ECO:0007669"/>
    <property type="project" value="InterPro"/>
</dbReference>
<evidence type="ECO:0000313" key="4">
    <source>
        <dbReference type="EMBL" id="EQD50003.1"/>
    </source>
</evidence>
<feature type="compositionally biased region" description="Basic and acidic residues" evidence="2">
    <location>
        <begin position="324"/>
        <end position="336"/>
    </location>
</feature>
<dbReference type="Gene3D" id="1.10.246.90">
    <property type="entry name" value="Nop domain"/>
    <property type="match status" value="1"/>
</dbReference>
<dbReference type="PANTHER" id="PTHR10894">
    <property type="entry name" value="NUCLEOLAR PROTEIN 5 NUCLEOLAR PROTEIN NOP5 NOP58"/>
    <property type="match status" value="1"/>
</dbReference>
<dbReference type="EMBL" id="AUZZ01005337">
    <property type="protein sequence ID" value="EQD50003.1"/>
    <property type="molecule type" value="Genomic_DNA"/>
</dbReference>
<dbReference type="Pfam" id="PF01798">
    <property type="entry name" value="Nop"/>
    <property type="match status" value="1"/>
</dbReference>
<dbReference type="SMART" id="SM00931">
    <property type="entry name" value="NOSIC"/>
    <property type="match status" value="1"/>
</dbReference>
<accession>T0ZZG0</accession>
<dbReference type="SUPFAM" id="SSF89124">
    <property type="entry name" value="Nop domain"/>
    <property type="match status" value="1"/>
</dbReference>
<dbReference type="InterPro" id="IPR036070">
    <property type="entry name" value="Nop_dom_sf"/>
</dbReference>